<evidence type="ECO:0000313" key="1">
    <source>
        <dbReference type="EMBL" id="MCC5600930.1"/>
    </source>
</evidence>
<name>A0ABS8IA00_9NOSO</name>
<reference evidence="1 2" key="1">
    <citation type="journal article" date="2021" name="Microorganisms">
        <title>Genome Evolution of Filamentous Cyanobacterium Nostoc Species: From Facultative Symbiosis to Free Living.</title>
        <authorList>
            <person name="Huo D."/>
            <person name="Li H."/>
            <person name="Cai F."/>
            <person name="Guo X."/>
            <person name="Qiao Z."/>
            <person name="Wang W."/>
            <person name="Yu G."/>
            <person name="Li R."/>
        </authorList>
    </citation>
    <scope>NUCLEOTIDE SEQUENCE [LARGE SCALE GENOMIC DNA]</scope>
    <source>
        <strain evidence="1 2">CHAB 5714</strain>
    </source>
</reference>
<keyword evidence="2" id="KW-1185">Reference proteome</keyword>
<organism evidence="1 2">
    <name type="scientific">Nostoc favosum CHAB5714</name>
    <dbReference type="NCBI Taxonomy" id="2780399"/>
    <lineage>
        <taxon>Bacteria</taxon>
        <taxon>Bacillati</taxon>
        <taxon>Cyanobacteriota</taxon>
        <taxon>Cyanophyceae</taxon>
        <taxon>Nostocales</taxon>
        <taxon>Nostocaceae</taxon>
        <taxon>Nostoc</taxon>
        <taxon>Nostoc favosum</taxon>
    </lineage>
</organism>
<gene>
    <name evidence="1" type="ORF">LC586_17360</name>
</gene>
<accession>A0ABS8IA00</accession>
<sequence>MDKCLLTYTGITDWLAAATIPSFSRLSRREIAALTPNSQREYRQLYAEYQSIRRQHKQQLMALGNTIVPQCAAPIFERLKRILSQQQKNA</sequence>
<protein>
    <submittedName>
        <fullName evidence="1">Uncharacterized protein</fullName>
    </submittedName>
</protein>
<dbReference type="RefSeq" id="WP_229485983.1">
    <property type="nucleotide sequence ID" value="NZ_JAIVFQ010000023.1"/>
</dbReference>
<dbReference type="Proteomes" id="UP001199525">
    <property type="component" value="Unassembled WGS sequence"/>
</dbReference>
<comment type="caution">
    <text evidence="1">The sequence shown here is derived from an EMBL/GenBank/DDBJ whole genome shotgun (WGS) entry which is preliminary data.</text>
</comment>
<dbReference type="EMBL" id="JAIVFQ010000023">
    <property type="protein sequence ID" value="MCC5600930.1"/>
    <property type="molecule type" value="Genomic_DNA"/>
</dbReference>
<proteinExistence type="predicted"/>
<evidence type="ECO:0000313" key="2">
    <source>
        <dbReference type="Proteomes" id="UP001199525"/>
    </source>
</evidence>